<evidence type="ECO:0000256" key="2">
    <source>
        <dbReference type="ARBA" id="ARBA00022692"/>
    </source>
</evidence>
<dbReference type="SUPFAM" id="SSF48652">
    <property type="entry name" value="Tetraspanin"/>
    <property type="match status" value="1"/>
</dbReference>
<protein>
    <submittedName>
        <fullName evidence="6">Uncharacterized protein</fullName>
    </submittedName>
</protein>
<dbReference type="InterPro" id="IPR018499">
    <property type="entry name" value="Tetraspanin/Peripherin"/>
</dbReference>
<reference evidence="6 7" key="1">
    <citation type="journal article" date="2019" name="Gigascience">
        <title>Whole-genome sequence of the oriental lung fluke Paragonimus westermani.</title>
        <authorList>
            <person name="Oey H."/>
            <person name="Zakrzewski M."/>
            <person name="Narain K."/>
            <person name="Devi K.R."/>
            <person name="Agatsuma T."/>
            <person name="Nawaratna S."/>
            <person name="Gobert G.N."/>
            <person name="Jones M.K."/>
            <person name="Ragan M.A."/>
            <person name="McManus D.P."/>
            <person name="Krause L."/>
        </authorList>
    </citation>
    <scope>NUCLEOTIDE SEQUENCE [LARGE SCALE GENOMIC DNA]</scope>
    <source>
        <strain evidence="6 7">IND2009</strain>
    </source>
</reference>
<organism evidence="6 7">
    <name type="scientific">Paragonimus westermani</name>
    <dbReference type="NCBI Taxonomy" id="34504"/>
    <lineage>
        <taxon>Eukaryota</taxon>
        <taxon>Metazoa</taxon>
        <taxon>Spiralia</taxon>
        <taxon>Lophotrochozoa</taxon>
        <taxon>Platyhelminthes</taxon>
        <taxon>Trematoda</taxon>
        <taxon>Digenea</taxon>
        <taxon>Plagiorchiida</taxon>
        <taxon>Troglotremata</taxon>
        <taxon>Troglotrematidae</taxon>
        <taxon>Paragonimus</taxon>
    </lineage>
</organism>
<evidence type="ECO:0000256" key="3">
    <source>
        <dbReference type="ARBA" id="ARBA00022989"/>
    </source>
</evidence>
<name>A0A5J4ND59_9TREM</name>
<keyword evidence="4 5" id="KW-0472">Membrane</keyword>
<accession>A0A5J4ND59</accession>
<comment type="caution">
    <text evidence="6">The sequence shown here is derived from an EMBL/GenBank/DDBJ whole genome shotgun (WGS) entry which is preliminary data.</text>
</comment>
<evidence type="ECO:0000313" key="6">
    <source>
        <dbReference type="EMBL" id="KAA3673402.1"/>
    </source>
</evidence>
<dbReference type="Proteomes" id="UP000324629">
    <property type="component" value="Unassembled WGS sequence"/>
</dbReference>
<feature type="transmembrane region" description="Helical" evidence="5">
    <location>
        <begin position="71"/>
        <end position="94"/>
    </location>
</feature>
<dbReference type="Pfam" id="PF00335">
    <property type="entry name" value="Tetraspanin"/>
    <property type="match status" value="1"/>
</dbReference>
<sequence>MDFIQTNVRNVNTKGRPLIVQLYCCGSTLPSNYGKLTPPSCYLNNENVNGKLHTVGCIDAATVYLKRVLTIFLWTGAGFTLLQGVGVMFSYMLYLKIRSGVFVSTEFQ</sequence>
<keyword evidence="2 5" id="KW-0812">Transmembrane</keyword>
<dbReference type="EMBL" id="QNGE01003954">
    <property type="protein sequence ID" value="KAA3673402.1"/>
    <property type="molecule type" value="Genomic_DNA"/>
</dbReference>
<evidence type="ECO:0000256" key="1">
    <source>
        <dbReference type="ARBA" id="ARBA00004141"/>
    </source>
</evidence>
<keyword evidence="3 5" id="KW-1133">Transmembrane helix</keyword>
<evidence type="ECO:0000256" key="4">
    <source>
        <dbReference type="ARBA" id="ARBA00023136"/>
    </source>
</evidence>
<evidence type="ECO:0000313" key="7">
    <source>
        <dbReference type="Proteomes" id="UP000324629"/>
    </source>
</evidence>
<evidence type="ECO:0000256" key="5">
    <source>
        <dbReference type="SAM" id="Phobius"/>
    </source>
</evidence>
<proteinExistence type="predicted"/>
<gene>
    <name evidence="6" type="ORF">DEA37_0009668</name>
</gene>
<dbReference type="GO" id="GO:0016020">
    <property type="term" value="C:membrane"/>
    <property type="evidence" value="ECO:0007669"/>
    <property type="project" value="UniProtKB-SubCell"/>
</dbReference>
<keyword evidence="7" id="KW-1185">Reference proteome</keyword>
<dbReference type="InterPro" id="IPR008952">
    <property type="entry name" value="Tetraspanin_EC2_sf"/>
</dbReference>
<dbReference type="AlphaFoldDB" id="A0A5J4ND59"/>
<comment type="subcellular location">
    <subcellularLocation>
        <location evidence="1">Membrane</location>
        <topology evidence="1">Multi-pass membrane protein</topology>
    </subcellularLocation>
</comment>